<gene>
    <name evidence="1" type="ORF">G3574_24160</name>
</gene>
<protein>
    <submittedName>
        <fullName evidence="1">Uncharacterized protein</fullName>
    </submittedName>
</protein>
<sequence>MQIASFAIQVLADLFRRNGSAGPHDNEKCKREGDQNNDIATLAWRMQGQGRLFFNHRYDVMAARDYDPGTCRFITSGAGMRPEALANLRRTVE</sequence>
<evidence type="ECO:0000313" key="1">
    <source>
        <dbReference type="EMBL" id="NEX64188.1"/>
    </source>
</evidence>
<dbReference type="EMBL" id="JAAIVB010000078">
    <property type="protein sequence ID" value="NEX64188.1"/>
    <property type="molecule type" value="Genomic_DNA"/>
</dbReference>
<dbReference type="AlphaFoldDB" id="A0A6B3SUM6"/>
<keyword evidence="2" id="KW-1185">Reference proteome</keyword>
<dbReference type="RefSeq" id="WP_163968096.1">
    <property type="nucleotide sequence ID" value="NZ_JAAIVB010000078.1"/>
</dbReference>
<reference evidence="1 2" key="1">
    <citation type="submission" date="2020-02" db="EMBL/GenBank/DDBJ databases">
        <authorList>
            <person name="Kim M.K."/>
        </authorList>
    </citation>
    <scope>NUCLEOTIDE SEQUENCE [LARGE SCALE GENOMIC DNA]</scope>
    <source>
        <strain evidence="1 2">17J57-3</strain>
    </source>
</reference>
<evidence type="ECO:0000313" key="2">
    <source>
        <dbReference type="Proteomes" id="UP000482155"/>
    </source>
</evidence>
<name>A0A6B3SUM6_9BURK</name>
<dbReference type="Proteomes" id="UP000482155">
    <property type="component" value="Unassembled WGS sequence"/>
</dbReference>
<comment type="caution">
    <text evidence="1">The sequence shown here is derived from an EMBL/GenBank/DDBJ whole genome shotgun (WGS) entry which is preliminary data.</text>
</comment>
<proteinExistence type="predicted"/>
<organism evidence="1 2">
    <name type="scientific">Noviherbaspirillum galbum</name>
    <dbReference type="NCBI Taxonomy" id="2709383"/>
    <lineage>
        <taxon>Bacteria</taxon>
        <taxon>Pseudomonadati</taxon>
        <taxon>Pseudomonadota</taxon>
        <taxon>Betaproteobacteria</taxon>
        <taxon>Burkholderiales</taxon>
        <taxon>Oxalobacteraceae</taxon>
        <taxon>Noviherbaspirillum</taxon>
    </lineage>
</organism>
<accession>A0A6B3SUM6</accession>